<dbReference type="Proteomes" id="UP001500604">
    <property type="component" value="Unassembled WGS sequence"/>
</dbReference>
<evidence type="ECO:0000313" key="2">
    <source>
        <dbReference type="Proteomes" id="UP001500604"/>
    </source>
</evidence>
<name>A0ABP8UV77_9GAMM</name>
<comment type="caution">
    <text evidence="1">The sequence shown here is derived from an EMBL/GenBank/DDBJ whole genome shotgun (WGS) entry which is preliminary data.</text>
</comment>
<gene>
    <name evidence="1" type="ORF">GCM10023116_00630</name>
</gene>
<organism evidence="1 2">
    <name type="scientific">Kistimonas scapharcae</name>
    <dbReference type="NCBI Taxonomy" id="1036133"/>
    <lineage>
        <taxon>Bacteria</taxon>
        <taxon>Pseudomonadati</taxon>
        <taxon>Pseudomonadota</taxon>
        <taxon>Gammaproteobacteria</taxon>
        <taxon>Oceanospirillales</taxon>
        <taxon>Endozoicomonadaceae</taxon>
        <taxon>Kistimonas</taxon>
    </lineage>
</organism>
<dbReference type="InterPro" id="IPR053855">
    <property type="entry name" value="DUF6931"/>
</dbReference>
<reference evidence="2" key="1">
    <citation type="journal article" date="2019" name="Int. J. Syst. Evol. Microbiol.">
        <title>The Global Catalogue of Microorganisms (GCM) 10K type strain sequencing project: providing services to taxonomists for standard genome sequencing and annotation.</title>
        <authorList>
            <consortium name="The Broad Institute Genomics Platform"/>
            <consortium name="The Broad Institute Genome Sequencing Center for Infectious Disease"/>
            <person name="Wu L."/>
            <person name="Ma J."/>
        </authorList>
    </citation>
    <scope>NUCLEOTIDE SEQUENCE [LARGE SCALE GENOMIC DNA]</scope>
    <source>
        <strain evidence="2">JCM 17805</strain>
    </source>
</reference>
<dbReference type="RefSeq" id="WP_345192668.1">
    <property type="nucleotide sequence ID" value="NZ_BAABFL010000004.1"/>
</dbReference>
<dbReference type="EMBL" id="BAABFL010000004">
    <property type="protein sequence ID" value="GAA4647801.1"/>
    <property type="molecule type" value="Genomic_DNA"/>
</dbReference>
<sequence>MSDRGLRIKDLRAVINDIGITDESIDLLSDHSDVLASLRLLNQRQLYSDCVQVIAHALGHQDAIVWGLGCLEKIAFKCNQEEQGVVDNVNRWLSDGLEESRCLNRDGLDIAGSYSPVGWLSLAVFYSGGNIVEGGAVVEPSAQLFGNSVAAAVLVASCYGDEGFSQEKRLPLFINLGSQMITHCIEAAYY</sequence>
<proteinExistence type="predicted"/>
<protein>
    <submittedName>
        <fullName evidence="1">Uncharacterized protein</fullName>
    </submittedName>
</protein>
<dbReference type="Pfam" id="PF22011">
    <property type="entry name" value="DUF6931"/>
    <property type="match status" value="1"/>
</dbReference>
<keyword evidence="2" id="KW-1185">Reference proteome</keyword>
<evidence type="ECO:0000313" key="1">
    <source>
        <dbReference type="EMBL" id="GAA4647801.1"/>
    </source>
</evidence>
<accession>A0ABP8UV77</accession>